<reference evidence="2" key="1">
    <citation type="journal article" date="2023" name="Hortic. Res.">
        <title>A chromosome-level phased genome enabling allele-level studies in sweet orange: a case study on citrus Huanglongbing tolerance.</title>
        <authorList>
            <person name="Wu B."/>
            <person name="Yu Q."/>
            <person name="Deng Z."/>
            <person name="Duan Y."/>
            <person name="Luo F."/>
            <person name="Gmitter F. Jr."/>
        </authorList>
    </citation>
    <scope>NUCLEOTIDE SEQUENCE [LARGE SCALE GENOMIC DNA]</scope>
    <source>
        <strain evidence="2">cv. Valencia</strain>
    </source>
</reference>
<organism evidence="1 2">
    <name type="scientific">Citrus sinensis</name>
    <name type="common">Sweet orange</name>
    <name type="synonym">Citrus aurantium var. sinensis</name>
    <dbReference type="NCBI Taxonomy" id="2711"/>
    <lineage>
        <taxon>Eukaryota</taxon>
        <taxon>Viridiplantae</taxon>
        <taxon>Streptophyta</taxon>
        <taxon>Embryophyta</taxon>
        <taxon>Tracheophyta</taxon>
        <taxon>Spermatophyta</taxon>
        <taxon>Magnoliopsida</taxon>
        <taxon>eudicotyledons</taxon>
        <taxon>Gunneridae</taxon>
        <taxon>Pentapetalae</taxon>
        <taxon>rosids</taxon>
        <taxon>malvids</taxon>
        <taxon>Sapindales</taxon>
        <taxon>Rutaceae</taxon>
        <taxon>Aurantioideae</taxon>
        <taxon>Citrus</taxon>
    </lineage>
</organism>
<accession>A0ACB8JJG9</accession>
<evidence type="ECO:0000313" key="2">
    <source>
        <dbReference type="Proteomes" id="UP000829398"/>
    </source>
</evidence>
<dbReference type="Proteomes" id="UP000829398">
    <property type="component" value="Chromosome 7"/>
</dbReference>
<keyword evidence="2" id="KW-1185">Reference proteome</keyword>
<evidence type="ECO:0000313" key="1">
    <source>
        <dbReference type="EMBL" id="KAH9717972.1"/>
    </source>
</evidence>
<gene>
    <name evidence="1" type="ORF">KPL71_022037</name>
</gene>
<proteinExistence type="predicted"/>
<comment type="caution">
    <text evidence="1">The sequence shown here is derived from an EMBL/GenBank/DDBJ whole genome shotgun (WGS) entry which is preliminary data.</text>
</comment>
<sequence>MGVIKDGKVSGNLPSNEVFAVHYPGYPSSTSRAIQTLGGSEAILKVQTNYTYEIFPIFVVINVVQAYFMCQYCSCSCNDMGSARSSKSNKLELRFRPEDPYSHPAFGEVRPCNNLLLKISKKKTSQPCDGQSPKLSNQTFKHPLHDAADVGNVPEIHQLESDSVVARKEAEKQKSEDQVNLFADIVARVSEAYHFDGMADYQHVVAVHADVARRKKRNWTEVEEPQFEKGGLIDLDEDDVMMILPPLFAPKDVPENLVLRPSVIPSSLKKEARVEQNISEIPEKVQWEEFISRDSEQWKWQMAVSKLFDERPIWPKSSINDRLLDEGLKFNSIMLKRLLLGIAYYFSSGPFLRFWIRKGYDPRKDPESRIVLTMISLKFDCTPRYQRTDFRVKPPLRSYCDSNADTELKHRWKDLCAFQVFPTKCSTSLQLFELVDDYIQQEIRKPVKRTTCSLQTGWFSSHVLAAIRRRVEVRFLSVFPGTGAQKLLKNASESFEKLKRICIYKDTLKPDQEENLQINKGDGDNREKPEAVDDEEDRIEVDDEEEDRIEVDAGEEESDADETLDMVGEDDEISLQSHSCLESNSRTYLQELFGSFSSTDVDVDKIQDNGISDGEYQIYEQDSDDSYSGDDDN</sequence>
<name>A0ACB8JJG9_CITSI</name>
<dbReference type="EMBL" id="CM039176">
    <property type="protein sequence ID" value="KAH9717972.1"/>
    <property type="molecule type" value="Genomic_DNA"/>
</dbReference>
<protein>
    <submittedName>
        <fullName evidence="1">Transcription factor IIIC subunit 5</fullName>
    </submittedName>
</protein>